<protein>
    <submittedName>
        <fullName evidence="1">Uncharacterized protein</fullName>
    </submittedName>
</protein>
<gene>
    <name evidence="1" type="ORF">BD310DRAFT_1026335</name>
</gene>
<sequence length="116" mass="13071">MHEEGSDPVNGKLQWFELDVEASSKIKDVAAAFLEEEGRPNVLGEMMDTVAQCITLGDMLICRCERTYLTKVVKGCEHPMCWAREVCPSDTDDWNKEYTSAKNPIVGAKKDDQLRC</sequence>
<dbReference type="EMBL" id="ML145159">
    <property type="protein sequence ID" value="TBU55995.1"/>
    <property type="molecule type" value="Genomic_DNA"/>
</dbReference>
<accession>A0A4Q9PP93</accession>
<dbReference type="Proteomes" id="UP000292082">
    <property type="component" value="Unassembled WGS sequence"/>
</dbReference>
<reference evidence="1 2" key="1">
    <citation type="submission" date="2019-01" db="EMBL/GenBank/DDBJ databases">
        <title>Draft genome sequences of three monokaryotic isolates of the white-rot basidiomycete fungus Dichomitus squalens.</title>
        <authorList>
            <consortium name="DOE Joint Genome Institute"/>
            <person name="Lopez S.C."/>
            <person name="Andreopoulos B."/>
            <person name="Pangilinan J."/>
            <person name="Lipzen A."/>
            <person name="Riley R."/>
            <person name="Ahrendt S."/>
            <person name="Ng V."/>
            <person name="Barry K."/>
            <person name="Daum C."/>
            <person name="Grigoriev I.V."/>
            <person name="Hilden K.S."/>
            <person name="Makela M.R."/>
            <person name="de Vries R.P."/>
        </authorList>
    </citation>
    <scope>NUCLEOTIDE SEQUENCE [LARGE SCALE GENOMIC DNA]</scope>
    <source>
        <strain evidence="1 2">CBS 464.89</strain>
    </source>
</reference>
<evidence type="ECO:0000313" key="1">
    <source>
        <dbReference type="EMBL" id="TBU55995.1"/>
    </source>
</evidence>
<name>A0A4Q9PP93_9APHY</name>
<proteinExistence type="predicted"/>
<keyword evidence="2" id="KW-1185">Reference proteome</keyword>
<dbReference type="AlphaFoldDB" id="A0A4Q9PP93"/>
<organism evidence="1 2">
    <name type="scientific">Dichomitus squalens</name>
    <dbReference type="NCBI Taxonomy" id="114155"/>
    <lineage>
        <taxon>Eukaryota</taxon>
        <taxon>Fungi</taxon>
        <taxon>Dikarya</taxon>
        <taxon>Basidiomycota</taxon>
        <taxon>Agaricomycotina</taxon>
        <taxon>Agaricomycetes</taxon>
        <taxon>Polyporales</taxon>
        <taxon>Polyporaceae</taxon>
        <taxon>Dichomitus</taxon>
    </lineage>
</organism>
<evidence type="ECO:0000313" key="2">
    <source>
        <dbReference type="Proteomes" id="UP000292082"/>
    </source>
</evidence>